<gene>
    <name evidence="2" type="ORF">PPRIM_AZ9-3.1.T0530015</name>
</gene>
<dbReference type="Proteomes" id="UP000688137">
    <property type="component" value="Unassembled WGS sequence"/>
</dbReference>
<evidence type="ECO:0000256" key="1">
    <source>
        <dbReference type="SAM" id="MobiDB-lite"/>
    </source>
</evidence>
<protein>
    <submittedName>
        <fullName evidence="2">Uncharacterized protein</fullName>
    </submittedName>
</protein>
<accession>A0A8S1M4L3</accession>
<evidence type="ECO:0000313" key="2">
    <source>
        <dbReference type="EMBL" id="CAD8074519.1"/>
    </source>
</evidence>
<sequence length="192" mass="21952">MYWLEYLFDAKILIGFGVGVLTASLSLIPTLREHNQENAQSQMKLSNKSIPSTKDLKQVYIKTDSSQKERKKNNQNPDLTELNKQDFYFNLDNGIRKKIKVQKTDEDSSPKDHQSSQSFNDDEDSQNIIELNNINNKNENNQSIKDNLEVPSSSSQQGSQLNKKIVSEPQDEQKQDSNFVVGKGREQEGEEI</sequence>
<feature type="compositionally biased region" description="Basic and acidic residues" evidence="1">
    <location>
        <begin position="183"/>
        <end position="192"/>
    </location>
</feature>
<organism evidence="2 3">
    <name type="scientific">Paramecium primaurelia</name>
    <dbReference type="NCBI Taxonomy" id="5886"/>
    <lineage>
        <taxon>Eukaryota</taxon>
        <taxon>Sar</taxon>
        <taxon>Alveolata</taxon>
        <taxon>Ciliophora</taxon>
        <taxon>Intramacronucleata</taxon>
        <taxon>Oligohymenophorea</taxon>
        <taxon>Peniculida</taxon>
        <taxon>Parameciidae</taxon>
        <taxon>Paramecium</taxon>
    </lineage>
</organism>
<feature type="compositionally biased region" description="Basic and acidic residues" evidence="1">
    <location>
        <begin position="102"/>
        <end position="114"/>
    </location>
</feature>
<keyword evidence="3" id="KW-1185">Reference proteome</keyword>
<reference evidence="2" key="1">
    <citation type="submission" date="2021-01" db="EMBL/GenBank/DDBJ databases">
        <authorList>
            <consortium name="Genoscope - CEA"/>
            <person name="William W."/>
        </authorList>
    </citation>
    <scope>NUCLEOTIDE SEQUENCE</scope>
</reference>
<dbReference type="OMA" id="REHNQEN"/>
<feature type="region of interest" description="Disordered" evidence="1">
    <location>
        <begin position="101"/>
        <end position="192"/>
    </location>
</feature>
<feature type="region of interest" description="Disordered" evidence="1">
    <location>
        <begin position="63"/>
        <end position="84"/>
    </location>
</feature>
<feature type="compositionally biased region" description="Low complexity" evidence="1">
    <location>
        <begin position="126"/>
        <end position="145"/>
    </location>
</feature>
<proteinExistence type="predicted"/>
<comment type="caution">
    <text evidence="2">The sequence shown here is derived from an EMBL/GenBank/DDBJ whole genome shotgun (WGS) entry which is preliminary data.</text>
</comment>
<dbReference type="EMBL" id="CAJJDM010000053">
    <property type="protein sequence ID" value="CAD8074519.1"/>
    <property type="molecule type" value="Genomic_DNA"/>
</dbReference>
<name>A0A8S1M4L3_PARPR</name>
<feature type="compositionally biased region" description="Polar residues" evidence="1">
    <location>
        <begin position="150"/>
        <end position="162"/>
    </location>
</feature>
<dbReference type="AlphaFoldDB" id="A0A8S1M4L3"/>
<evidence type="ECO:0000313" key="3">
    <source>
        <dbReference type="Proteomes" id="UP000688137"/>
    </source>
</evidence>